<keyword evidence="1" id="KW-1133">Transmembrane helix</keyword>
<reference evidence="2" key="1">
    <citation type="submission" date="2022-11" db="EMBL/GenBank/DDBJ databases">
        <title>Genomic repertoires linked with pathogenic potency of arthritogenic Prevotella copri isolated from the gut of rheumatoid arthritis patients.</title>
        <authorList>
            <person name="Nii T."/>
            <person name="Maeda Y."/>
            <person name="Motooka D."/>
            <person name="Naito M."/>
            <person name="Matsumoto Y."/>
            <person name="Ogawa T."/>
            <person name="Oguro-Igashira E."/>
            <person name="Kishikawa T."/>
            <person name="Yamashita M."/>
            <person name="Koizumi S."/>
            <person name="Kurakawa T."/>
            <person name="Okumura R."/>
            <person name="Kayama H."/>
            <person name="Murakami M."/>
            <person name="Sakaguchi T."/>
            <person name="Das B."/>
            <person name="Nakamura S."/>
            <person name="Okada Y."/>
            <person name="Kumanogoh A."/>
            <person name="Takeda K."/>
        </authorList>
    </citation>
    <scope>NUCLEOTIDE SEQUENCE</scope>
    <source>
        <strain evidence="2">N016-13</strain>
    </source>
</reference>
<dbReference type="EMBL" id="JAPDUS010000013">
    <property type="protein sequence ID" value="MCW4093600.1"/>
    <property type="molecule type" value="Genomic_DNA"/>
</dbReference>
<name>A0AAW5U0P9_9BACT</name>
<evidence type="ECO:0000313" key="3">
    <source>
        <dbReference type="Proteomes" id="UP001209074"/>
    </source>
</evidence>
<gene>
    <name evidence="2" type="ORF">ONT05_08520</name>
</gene>
<dbReference type="AlphaFoldDB" id="A0AAW5U0P9"/>
<feature type="transmembrane region" description="Helical" evidence="1">
    <location>
        <begin position="129"/>
        <end position="145"/>
    </location>
</feature>
<keyword evidence="1" id="KW-0812">Transmembrane</keyword>
<protein>
    <submittedName>
        <fullName evidence="2">Uncharacterized protein</fullName>
    </submittedName>
</protein>
<proteinExistence type="predicted"/>
<organism evidence="2 3">
    <name type="scientific">Segatella copri</name>
    <dbReference type="NCBI Taxonomy" id="165179"/>
    <lineage>
        <taxon>Bacteria</taxon>
        <taxon>Pseudomonadati</taxon>
        <taxon>Bacteroidota</taxon>
        <taxon>Bacteroidia</taxon>
        <taxon>Bacteroidales</taxon>
        <taxon>Prevotellaceae</taxon>
        <taxon>Segatella</taxon>
    </lineage>
</organism>
<dbReference type="RefSeq" id="WP_264960214.1">
    <property type="nucleotide sequence ID" value="NZ_JAPDUQ010000004.1"/>
</dbReference>
<sequence length="146" mass="16764">MKTILWYQPEKFGEPDVICQDGEIISGFQREEAIDLLKAASDDCIKHDLPWCGYVQLSKNTCKEVFFVKGTFKGVDECGRTLSFMFLSSKSDDYLETLNKELQVVHQELSEGTIKCIKKKKKSSFNERLIFLLIVLLITIIISIFL</sequence>
<keyword evidence="1" id="KW-0472">Membrane</keyword>
<dbReference type="Proteomes" id="UP001209074">
    <property type="component" value="Unassembled WGS sequence"/>
</dbReference>
<evidence type="ECO:0000256" key="1">
    <source>
        <dbReference type="SAM" id="Phobius"/>
    </source>
</evidence>
<evidence type="ECO:0000313" key="2">
    <source>
        <dbReference type="EMBL" id="MCW4093600.1"/>
    </source>
</evidence>
<accession>A0AAW5U0P9</accession>
<comment type="caution">
    <text evidence="2">The sequence shown here is derived from an EMBL/GenBank/DDBJ whole genome shotgun (WGS) entry which is preliminary data.</text>
</comment>